<evidence type="ECO:0000313" key="3">
    <source>
        <dbReference type="Proteomes" id="UP001174909"/>
    </source>
</evidence>
<name>A0AA35WHV8_GEOBA</name>
<dbReference type="EMBL" id="CASHTH010001398">
    <property type="protein sequence ID" value="CAI8014905.1"/>
    <property type="molecule type" value="Genomic_DNA"/>
</dbReference>
<evidence type="ECO:0000256" key="1">
    <source>
        <dbReference type="SAM" id="Coils"/>
    </source>
</evidence>
<feature type="coiled-coil region" evidence="1">
    <location>
        <begin position="139"/>
        <end position="166"/>
    </location>
</feature>
<dbReference type="Proteomes" id="UP001174909">
    <property type="component" value="Unassembled WGS sequence"/>
</dbReference>
<organism evidence="2 3">
    <name type="scientific">Geodia barretti</name>
    <name type="common">Barrett's horny sponge</name>
    <dbReference type="NCBI Taxonomy" id="519541"/>
    <lineage>
        <taxon>Eukaryota</taxon>
        <taxon>Metazoa</taxon>
        <taxon>Porifera</taxon>
        <taxon>Demospongiae</taxon>
        <taxon>Heteroscleromorpha</taxon>
        <taxon>Tetractinellida</taxon>
        <taxon>Astrophorina</taxon>
        <taxon>Geodiidae</taxon>
        <taxon>Geodia</taxon>
    </lineage>
</organism>
<gene>
    <name evidence="2" type="ORF">GBAR_LOCUS9291</name>
</gene>
<sequence>SGVVDVAVVSEGVWWLIGDIKGGDEKGEVQLLAAMSARRSIQGSWPFGLTVNREYITVIEAKEKGGETKLVHYSYVTLSLEHLVRFMDHMQRVLSSTDKLLRGLSIGSHGSGIRRADDPERITHNVQRAKMEQRIMEMEQRIMERMVHMEERMVQMEERLNTKLETGLNEVKESIGQSVGELMVGVH</sequence>
<dbReference type="AlphaFoldDB" id="A0AA35WHV8"/>
<comment type="caution">
    <text evidence="2">The sequence shown here is derived from an EMBL/GenBank/DDBJ whole genome shotgun (WGS) entry which is preliminary data.</text>
</comment>
<evidence type="ECO:0000313" key="2">
    <source>
        <dbReference type="EMBL" id="CAI8014905.1"/>
    </source>
</evidence>
<reference evidence="2" key="1">
    <citation type="submission" date="2023-03" db="EMBL/GenBank/DDBJ databases">
        <authorList>
            <person name="Steffen K."/>
            <person name="Cardenas P."/>
        </authorList>
    </citation>
    <scope>NUCLEOTIDE SEQUENCE</scope>
</reference>
<keyword evidence="1" id="KW-0175">Coiled coil</keyword>
<accession>A0AA35WHV8</accession>
<protein>
    <submittedName>
        <fullName evidence="2">Uncharacterized protein</fullName>
    </submittedName>
</protein>
<keyword evidence="3" id="KW-1185">Reference proteome</keyword>
<proteinExistence type="predicted"/>
<feature type="non-terminal residue" evidence="2">
    <location>
        <position position="1"/>
    </location>
</feature>